<gene>
    <name evidence="2" type="ORF">O0S08_09630</name>
</gene>
<proteinExistence type="predicted"/>
<keyword evidence="3" id="KW-1185">Reference proteome</keyword>
<sequence length="181" mass="18675">MQPGGGLSPPSGGVPPSGMPELPELVELFDAAELAAESSAELVEVDVDVDVSPPLELVPGGAVVMLVANPDSCPSPLLQAARAARAASAMRRMMLSLARAAGDVTPRGGGPRQPARLLVEQLRQRPPGDDVVGKLVTVVVGHDSYKLWHHHSLSPFTEAGQASSLSSHLRGCGQGSPSISR</sequence>
<evidence type="ECO:0000313" key="3">
    <source>
        <dbReference type="Proteomes" id="UP001164459"/>
    </source>
</evidence>
<feature type="compositionally biased region" description="Low complexity" evidence="1">
    <location>
        <begin position="8"/>
        <end position="21"/>
    </location>
</feature>
<dbReference type="Proteomes" id="UP001164459">
    <property type="component" value="Chromosome"/>
</dbReference>
<evidence type="ECO:0000313" key="2">
    <source>
        <dbReference type="EMBL" id="WAS96407.1"/>
    </source>
</evidence>
<reference evidence="2" key="1">
    <citation type="submission" date="2022-11" db="EMBL/GenBank/DDBJ databases">
        <title>Minimal conservation of predation-associated metabolite biosynthetic gene clusters underscores biosynthetic potential of Myxococcota including descriptions for ten novel species: Archangium lansinium sp. nov., Myxococcus landrumus sp. nov., Nannocystis bai.</title>
        <authorList>
            <person name="Ahearne A."/>
            <person name="Stevens C."/>
            <person name="Dowd S."/>
        </authorList>
    </citation>
    <scope>NUCLEOTIDE SEQUENCE</scope>
    <source>
        <strain evidence="2">Fl3</strain>
    </source>
</reference>
<accession>A0ABY7HBC4</accession>
<organism evidence="2 3">
    <name type="scientific">Nannocystis punicea</name>
    <dbReference type="NCBI Taxonomy" id="2995304"/>
    <lineage>
        <taxon>Bacteria</taxon>
        <taxon>Pseudomonadati</taxon>
        <taxon>Myxococcota</taxon>
        <taxon>Polyangia</taxon>
        <taxon>Nannocystales</taxon>
        <taxon>Nannocystaceae</taxon>
        <taxon>Nannocystis</taxon>
    </lineage>
</organism>
<dbReference type="EMBL" id="CP114040">
    <property type="protein sequence ID" value="WAS96407.1"/>
    <property type="molecule type" value="Genomic_DNA"/>
</dbReference>
<evidence type="ECO:0000256" key="1">
    <source>
        <dbReference type="SAM" id="MobiDB-lite"/>
    </source>
</evidence>
<dbReference type="RefSeq" id="WP_269038751.1">
    <property type="nucleotide sequence ID" value="NZ_CP114040.1"/>
</dbReference>
<feature type="region of interest" description="Disordered" evidence="1">
    <location>
        <begin position="1"/>
        <end position="21"/>
    </location>
</feature>
<name>A0ABY7HBC4_9BACT</name>
<protein>
    <submittedName>
        <fullName evidence="2">Uncharacterized protein</fullName>
    </submittedName>
</protein>